<dbReference type="EMBL" id="JACBAE010001358">
    <property type="protein sequence ID" value="KAF7161929.1"/>
    <property type="molecule type" value="Genomic_DNA"/>
</dbReference>
<keyword evidence="2" id="KW-0547">Nucleotide-binding</keyword>
<evidence type="ECO:0000256" key="2">
    <source>
        <dbReference type="ARBA" id="ARBA00022741"/>
    </source>
</evidence>
<keyword evidence="4" id="KW-0648">Protein biosynthesis</keyword>
<evidence type="ECO:0000256" key="3">
    <source>
        <dbReference type="ARBA" id="ARBA00022840"/>
    </source>
</evidence>
<dbReference type="InterPro" id="IPR002305">
    <property type="entry name" value="aa-tRNA-synth_Ic"/>
</dbReference>
<dbReference type="SUPFAM" id="SSF52374">
    <property type="entry name" value="Nucleotidylyl transferase"/>
    <property type="match status" value="1"/>
</dbReference>
<keyword evidence="5" id="KW-0030">Aminoacyl-tRNA synthetase</keyword>
<dbReference type="GO" id="GO:0004812">
    <property type="term" value="F:aminoacyl-tRNA ligase activity"/>
    <property type="evidence" value="ECO:0007669"/>
    <property type="project" value="UniProtKB-KW"/>
</dbReference>
<dbReference type="Gene3D" id="3.40.50.620">
    <property type="entry name" value="HUPs"/>
    <property type="match status" value="1"/>
</dbReference>
<dbReference type="GO" id="GO:0005524">
    <property type="term" value="F:ATP binding"/>
    <property type="evidence" value="ECO:0007669"/>
    <property type="project" value="UniProtKB-KW"/>
</dbReference>
<accession>A0A8H6PXE0</accession>
<evidence type="ECO:0000256" key="5">
    <source>
        <dbReference type="ARBA" id="ARBA00023146"/>
    </source>
</evidence>
<keyword evidence="1" id="KW-0436">Ligase</keyword>
<reference evidence="6" key="1">
    <citation type="submission" date="2020-06" db="EMBL/GenBank/DDBJ databases">
        <title>Draft genome sequences of strains closely related to Aspergillus parafelis and Aspergillus hiratsukae.</title>
        <authorList>
            <person name="Dos Santos R.A.C."/>
            <person name="Rivero-Menendez O."/>
            <person name="Steenwyk J.L."/>
            <person name="Mead M.E."/>
            <person name="Goldman G.H."/>
            <person name="Alastruey-Izquierdo A."/>
            <person name="Rokas A."/>
        </authorList>
    </citation>
    <scope>NUCLEOTIDE SEQUENCE</scope>
    <source>
        <strain evidence="6">CNM-CM5623</strain>
    </source>
</reference>
<evidence type="ECO:0000313" key="7">
    <source>
        <dbReference type="Proteomes" id="UP000654922"/>
    </source>
</evidence>
<proteinExistence type="predicted"/>
<dbReference type="GO" id="GO:0006418">
    <property type="term" value="P:tRNA aminoacylation for protein translation"/>
    <property type="evidence" value="ECO:0007669"/>
    <property type="project" value="InterPro"/>
</dbReference>
<dbReference type="Pfam" id="PF00579">
    <property type="entry name" value="tRNA-synt_1b"/>
    <property type="match status" value="1"/>
</dbReference>
<dbReference type="InterPro" id="IPR014729">
    <property type="entry name" value="Rossmann-like_a/b/a_fold"/>
</dbReference>
<keyword evidence="3" id="KW-0067">ATP-binding</keyword>
<name>A0A8H6PXE0_9EURO</name>
<sequence>MVKKIIAEGNNPRIYWGTSTATAGWPHSAYFVPAVKMAQLLVAGCQLTVLLADIHSFLDSLKALIELLERRVDFYLYTITAVFCAVGI</sequence>
<evidence type="ECO:0000313" key="6">
    <source>
        <dbReference type="EMBL" id="KAF7161929.1"/>
    </source>
</evidence>
<protein>
    <submittedName>
        <fullName evidence="6">Uncharacterized protein</fullName>
    </submittedName>
</protein>
<evidence type="ECO:0000256" key="4">
    <source>
        <dbReference type="ARBA" id="ARBA00022917"/>
    </source>
</evidence>
<dbReference type="Proteomes" id="UP000654922">
    <property type="component" value="Unassembled WGS sequence"/>
</dbReference>
<dbReference type="AlphaFoldDB" id="A0A8H6PXE0"/>
<organism evidence="6 7">
    <name type="scientific">Aspergillus felis</name>
    <dbReference type="NCBI Taxonomy" id="1287682"/>
    <lineage>
        <taxon>Eukaryota</taxon>
        <taxon>Fungi</taxon>
        <taxon>Dikarya</taxon>
        <taxon>Ascomycota</taxon>
        <taxon>Pezizomycotina</taxon>
        <taxon>Eurotiomycetes</taxon>
        <taxon>Eurotiomycetidae</taxon>
        <taxon>Eurotiales</taxon>
        <taxon>Aspergillaceae</taxon>
        <taxon>Aspergillus</taxon>
        <taxon>Aspergillus subgen. Fumigati</taxon>
    </lineage>
</organism>
<comment type="caution">
    <text evidence="6">The sequence shown here is derived from an EMBL/GenBank/DDBJ whole genome shotgun (WGS) entry which is preliminary data.</text>
</comment>
<gene>
    <name evidence="6" type="ORF">CNMCM5623_007344</name>
</gene>
<evidence type="ECO:0000256" key="1">
    <source>
        <dbReference type="ARBA" id="ARBA00022598"/>
    </source>
</evidence>
<dbReference type="OrthoDB" id="41238at2759"/>